<name>J3PK31_GAET3</name>
<evidence type="ECO:0000256" key="1">
    <source>
        <dbReference type="SAM" id="MobiDB-lite"/>
    </source>
</evidence>
<sequence length="336" mass="36671">MEQQQEQPQQQKQQQQQIRPQLASPVGEAAAYYTSASPVPVPGATALATSGPLPLHGGPPPPASGNGGPLTHFQQQPNGSSGGHPQHQQQPNGNGGGHPQYQQQYQQPPKFDPPPLAPMSPSPMTQQGSLTQSPGPMVAATTATTHGLRGARLTTESALREYMALQRRRNHAAGSDGVDIGARIKLQSGVLVGELYQLRRRVADLVKAAEQHRWRRWLIGGIVGTVIPMVRTLFRRPATSIETSNSTEYAFFRSKSLLGRIMDSVKGLGGLASITFFVFSVLYVFQNEVSLRVAKTLSKRLRRLSNKVEDAHQLDDRDIALLSGWRWRILDVSSSK</sequence>
<feature type="compositionally biased region" description="Low complexity" evidence="1">
    <location>
        <begin position="1"/>
        <end position="17"/>
    </location>
</feature>
<dbReference type="AlphaFoldDB" id="J3PK31"/>
<keyword evidence="5" id="KW-1185">Reference proteome</keyword>
<reference evidence="4" key="4">
    <citation type="journal article" date="2015" name="G3 (Bethesda)">
        <title>Genome sequences of three phytopathogenic species of the Magnaporthaceae family of fungi.</title>
        <authorList>
            <person name="Okagaki L.H."/>
            <person name="Nunes C.C."/>
            <person name="Sailsbery J."/>
            <person name="Clay B."/>
            <person name="Brown D."/>
            <person name="John T."/>
            <person name="Oh Y."/>
            <person name="Young N."/>
            <person name="Fitzgerald M."/>
            <person name="Haas B.J."/>
            <person name="Zeng Q."/>
            <person name="Young S."/>
            <person name="Adiconis X."/>
            <person name="Fan L."/>
            <person name="Levin J.Z."/>
            <person name="Mitchell T.K."/>
            <person name="Okubara P.A."/>
            <person name="Farman M.L."/>
            <person name="Kohn L.M."/>
            <person name="Birren B."/>
            <person name="Ma L.-J."/>
            <person name="Dean R.A."/>
        </authorList>
    </citation>
    <scope>NUCLEOTIDE SEQUENCE</scope>
    <source>
        <strain evidence="4">R3-111a-1</strain>
    </source>
</reference>
<feature type="compositionally biased region" description="Low complexity" evidence="1">
    <location>
        <begin position="83"/>
        <end position="92"/>
    </location>
</feature>
<evidence type="ECO:0000256" key="2">
    <source>
        <dbReference type="SAM" id="Phobius"/>
    </source>
</evidence>
<reference evidence="4" key="5">
    <citation type="submission" date="2018-04" db="UniProtKB">
        <authorList>
            <consortium name="EnsemblFungi"/>
        </authorList>
    </citation>
    <scope>IDENTIFICATION</scope>
    <source>
        <strain evidence="4">R3-111a-1</strain>
    </source>
</reference>
<dbReference type="VEuPathDB" id="FungiDB:GGTG_13878"/>
<protein>
    <submittedName>
        <fullName evidence="3 4">Uncharacterized protein</fullName>
    </submittedName>
</protein>
<dbReference type="EMBL" id="GL385465">
    <property type="protein sequence ID" value="EJT68547.1"/>
    <property type="molecule type" value="Genomic_DNA"/>
</dbReference>
<feature type="region of interest" description="Disordered" evidence="1">
    <location>
        <begin position="1"/>
        <end position="138"/>
    </location>
</feature>
<dbReference type="eggNOG" id="ENOG502RNI5">
    <property type="taxonomic scope" value="Eukaryota"/>
</dbReference>
<keyword evidence="2" id="KW-0472">Membrane</keyword>
<keyword evidence="2" id="KW-0812">Transmembrane</keyword>
<evidence type="ECO:0000313" key="5">
    <source>
        <dbReference type="Proteomes" id="UP000006039"/>
    </source>
</evidence>
<reference evidence="3" key="3">
    <citation type="submission" date="2010-09" db="EMBL/GenBank/DDBJ databases">
        <title>Annotation of Gaeumannomyces graminis var. tritici R3-111a-1.</title>
        <authorList>
            <consortium name="The Broad Institute Genome Sequencing Platform"/>
            <person name="Ma L.-J."/>
            <person name="Dead R."/>
            <person name="Young S.K."/>
            <person name="Zeng Q."/>
            <person name="Gargeya S."/>
            <person name="Fitzgerald M."/>
            <person name="Haas B."/>
            <person name="Abouelleil A."/>
            <person name="Alvarado L."/>
            <person name="Arachchi H.M."/>
            <person name="Berlin A."/>
            <person name="Brown A."/>
            <person name="Chapman S.B."/>
            <person name="Chen Z."/>
            <person name="Dunbar C."/>
            <person name="Freedman E."/>
            <person name="Gearin G."/>
            <person name="Gellesch M."/>
            <person name="Goldberg J."/>
            <person name="Griggs A."/>
            <person name="Gujja S."/>
            <person name="Heiman D."/>
            <person name="Howarth C."/>
            <person name="Larson L."/>
            <person name="Lui A."/>
            <person name="MacDonald P.J.P."/>
            <person name="Mehta T."/>
            <person name="Montmayeur A."/>
            <person name="Murphy C."/>
            <person name="Neiman D."/>
            <person name="Pearson M."/>
            <person name="Priest M."/>
            <person name="Roberts A."/>
            <person name="Saif S."/>
            <person name="Shea T."/>
            <person name="Shenoy N."/>
            <person name="Sisk P."/>
            <person name="Stolte C."/>
            <person name="Sykes S."/>
            <person name="Yandava C."/>
            <person name="Wortman J."/>
            <person name="Nusbaum C."/>
            <person name="Birren B."/>
        </authorList>
    </citation>
    <scope>NUCLEOTIDE SEQUENCE</scope>
    <source>
        <strain evidence="3">R3-111a-1</strain>
    </source>
</reference>
<feature type="compositionally biased region" description="Low complexity" evidence="1">
    <location>
        <begin position="99"/>
        <end position="109"/>
    </location>
</feature>
<evidence type="ECO:0000313" key="3">
    <source>
        <dbReference type="EMBL" id="EJT68547.1"/>
    </source>
</evidence>
<reference evidence="5" key="1">
    <citation type="submission" date="2010-07" db="EMBL/GenBank/DDBJ databases">
        <title>The genome sequence of Gaeumannomyces graminis var. tritici strain R3-111a-1.</title>
        <authorList>
            <consortium name="The Broad Institute Genome Sequencing Platform"/>
            <person name="Ma L.-J."/>
            <person name="Dead R."/>
            <person name="Young S."/>
            <person name="Zeng Q."/>
            <person name="Koehrsen M."/>
            <person name="Alvarado L."/>
            <person name="Berlin A."/>
            <person name="Chapman S.B."/>
            <person name="Chen Z."/>
            <person name="Freedman E."/>
            <person name="Gellesch M."/>
            <person name="Goldberg J."/>
            <person name="Griggs A."/>
            <person name="Gujja S."/>
            <person name="Heilman E.R."/>
            <person name="Heiman D."/>
            <person name="Hepburn T."/>
            <person name="Howarth C."/>
            <person name="Jen D."/>
            <person name="Larson L."/>
            <person name="Mehta T."/>
            <person name="Neiman D."/>
            <person name="Pearson M."/>
            <person name="Roberts A."/>
            <person name="Saif S."/>
            <person name="Shea T."/>
            <person name="Shenoy N."/>
            <person name="Sisk P."/>
            <person name="Stolte C."/>
            <person name="Sykes S."/>
            <person name="Walk T."/>
            <person name="White J."/>
            <person name="Yandava C."/>
            <person name="Haas B."/>
            <person name="Nusbaum C."/>
            <person name="Birren B."/>
        </authorList>
    </citation>
    <scope>NUCLEOTIDE SEQUENCE [LARGE SCALE GENOMIC DNA]</scope>
    <source>
        <strain evidence="5">R3-111a-1</strain>
    </source>
</reference>
<dbReference type="OrthoDB" id="5215647at2759"/>
<gene>
    <name evidence="4" type="primary">20354336</name>
    <name evidence="3" type="ORF">GGTG_13878</name>
</gene>
<accession>J3PK31</accession>
<feature type="compositionally biased region" description="Polar residues" evidence="1">
    <location>
        <begin position="125"/>
        <end position="134"/>
    </location>
</feature>
<feature type="transmembrane region" description="Helical" evidence="2">
    <location>
        <begin position="267"/>
        <end position="285"/>
    </location>
</feature>
<proteinExistence type="predicted"/>
<dbReference type="HOGENOM" id="CLU_826519_0_0_1"/>
<dbReference type="GeneID" id="20354336"/>
<feature type="transmembrane region" description="Helical" evidence="2">
    <location>
        <begin position="217"/>
        <end position="234"/>
    </location>
</feature>
<reference evidence="3" key="2">
    <citation type="submission" date="2010-07" db="EMBL/GenBank/DDBJ databases">
        <authorList>
            <consortium name="The Broad Institute Genome Sequencing Platform"/>
            <consortium name="Broad Institute Genome Sequencing Center for Infectious Disease"/>
            <person name="Ma L.-J."/>
            <person name="Dead R."/>
            <person name="Young S."/>
            <person name="Zeng Q."/>
            <person name="Koehrsen M."/>
            <person name="Alvarado L."/>
            <person name="Berlin A."/>
            <person name="Chapman S.B."/>
            <person name="Chen Z."/>
            <person name="Freedman E."/>
            <person name="Gellesch M."/>
            <person name="Goldberg J."/>
            <person name="Griggs A."/>
            <person name="Gujja S."/>
            <person name="Heilman E.R."/>
            <person name="Heiman D."/>
            <person name="Hepburn T."/>
            <person name="Howarth C."/>
            <person name="Jen D."/>
            <person name="Larson L."/>
            <person name="Mehta T."/>
            <person name="Neiman D."/>
            <person name="Pearson M."/>
            <person name="Roberts A."/>
            <person name="Saif S."/>
            <person name="Shea T."/>
            <person name="Shenoy N."/>
            <person name="Sisk P."/>
            <person name="Stolte C."/>
            <person name="Sykes S."/>
            <person name="Walk T."/>
            <person name="White J."/>
            <person name="Yandava C."/>
            <person name="Haas B."/>
            <person name="Nusbaum C."/>
            <person name="Birren B."/>
        </authorList>
    </citation>
    <scope>NUCLEOTIDE SEQUENCE</scope>
    <source>
        <strain evidence="3">R3-111a-1</strain>
    </source>
</reference>
<keyword evidence="2" id="KW-1133">Transmembrane helix</keyword>
<organism evidence="3">
    <name type="scientific">Gaeumannomyces tritici (strain R3-111a-1)</name>
    <name type="common">Wheat and barley take-all root rot fungus</name>
    <name type="synonym">Gaeumannomyces graminis var. tritici</name>
    <dbReference type="NCBI Taxonomy" id="644352"/>
    <lineage>
        <taxon>Eukaryota</taxon>
        <taxon>Fungi</taxon>
        <taxon>Dikarya</taxon>
        <taxon>Ascomycota</taxon>
        <taxon>Pezizomycotina</taxon>
        <taxon>Sordariomycetes</taxon>
        <taxon>Sordariomycetidae</taxon>
        <taxon>Magnaporthales</taxon>
        <taxon>Magnaporthaceae</taxon>
        <taxon>Gaeumannomyces</taxon>
    </lineage>
</organism>
<dbReference type="STRING" id="644352.J3PK31"/>
<evidence type="ECO:0000313" key="4">
    <source>
        <dbReference type="EnsemblFungi" id="EJT68547"/>
    </source>
</evidence>
<dbReference type="RefSeq" id="XP_009230064.1">
    <property type="nucleotide sequence ID" value="XM_009231800.1"/>
</dbReference>
<dbReference type="Proteomes" id="UP000006039">
    <property type="component" value="Unassembled WGS sequence"/>
</dbReference>
<dbReference type="EnsemblFungi" id="EJT68547">
    <property type="protein sequence ID" value="EJT68547"/>
    <property type="gene ID" value="GGTG_13878"/>
</dbReference>
<feature type="compositionally biased region" description="Pro residues" evidence="1">
    <location>
        <begin position="110"/>
        <end position="121"/>
    </location>
</feature>